<feature type="repeat" description="PPR" evidence="2">
    <location>
        <begin position="363"/>
        <end position="398"/>
    </location>
</feature>
<evidence type="ECO:0008006" key="6">
    <source>
        <dbReference type="Google" id="ProtNLM"/>
    </source>
</evidence>
<protein>
    <recommendedName>
        <fullName evidence="6">Pentacotripeptide-repeat region of PRORP domain-containing protein</fullName>
    </recommendedName>
</protein>
<dbReference type="Pfam" id="PF12854">
    <property type="entry name" value="PPR_1"/>
    <property type="match status" value="1"/>
</dbReference>
<dbReference type="PROSITE" id="PS51375">
    <property type="entry name" value="PPR"/>
    <property type="match status" value="4"/>
</dbReference>
<feature type="region of interest" description="Disordered" evidence="4">
    <location>
        <begin position="34"/>
        <end position="64"/>
    </location>
</feature>
<gene>
    <name evidence="5" type="ORF">GOCE00092_LOCUS8410</name>
</gene>
<keyword evidence="1" id="KW-0677">Repeat</keyword>
<sequence>MIRRLYLVVIVSIGLFLNRVSGFLLQPESRESRPTSCKLHVLTPPRSRSDVAPKSAAMKSKRQKSKRKVHIIKKFSRRKPKDVTIQDPELFALFGSDAFADDPIGLEDKRRDALSRISINLNKLSTILTTWSRSNVSDADDRCYRVLERLRNGDENGRFRVNRSVYYAVINAFARRGKIQQAEQLREEMTQYGLSPNGATYVALWDAYVNSGRLEEAEVIIHEFIGNSDVVATPRQIIGMFTKTIGAWATQAEDEGAADECRRLLYDLRHVGHCVGDPLIRPSLATYTAVIDAHAKRGRAADAEAILVEMLHESEPFEPSIVPINAMMSGWSKSHAMDGANQCKNWMQTVKTMSASKPDLKPDANTYTALIEAYSKRKQPRLAEQYLTEMIQEAGVRPKTIRPFSMVMNAYAKSRDPHGATKCRRLTQQLRKLARDTGNNRLRPNLITYTTTIDAFARRGMAMPAEKELRDLLDDKSIDDPTVVPFNSCLNAWAKSKRSDAPERCQRLLNEMMGLSKRRYPSLLPNAVTFTCVLEACRKRCRGEVAEKVLNQMLEAIPPNEDSVRAFSMTLQAFSSSNSKEAPEECRRLLNKMLDLSKDSAFYAPNAITYTIVIKAFAKRGMVETAEELLVEMLHQPNIQLVNVYPFNSVLSGVGKSNVQDAPDRCERILNLMEQHKVVPDFVTFTTLLVVYAGRDMAEEAESILRQLQGHPSIKPNAITYSTVADAWAKSNATNAKDRHRRILDEMQRELAKGDKQFVADVSHISKMAARTS</sequence>
<dbReference type="NCBIfam" id="TIGR00756">
    <property type="entry name" value="PPR"/>
    <property type="match status" value="5"/>
</dbReference>
<dbReference type="Pfam" id="PF13812">
    <property type="entry name" value="PPR_3"/>
    <property type="match status" value="2"/>
</dbReference>
<dbReference type="EMBL" id="HBGK01016732">
    <property type="protein sequence ID" value="CAD9279501.1"/>
    <property type="molecule type" value="Transcribed_RNA"/>
</dbReference>
<dbReference type="PANTHER" id="PTHR47942:SF63">
    <property type="entry name" value="PENTATRICOPEPTIDE REPEAT-CONTAINING PROTEIN"/>
    <property type="match status" value="1"/>
</dbReference>
<feature type="repeat" description="PPR" evidence="2">
    <location>
        <begin position="162"/>
        <end position="196"/>
    </location>
</feature>
<accession>A0A7S1Y3L4</accession>
<evidence type="ECO:0000256" key="4">
    <source>
        <dbReference type="SAM" id="MobiDB-lite"/>
    </source>
</evidence>
<dbReference type="InterPro" id="IPR002885">
    <property type="entry name" value="PPR_rpt"/>
</dbReference>
<dbReference type="AlphaFoldDB" id="A0A7S1Y3L4"/>
<reference evidence="5" key="1">
    <citation type="submission" date="2021-01" db="EMBL/GenBank/DDBJ databases">
        <authorList>
            <person name="Corre E."/>
            <person name="Pelletier E."/>
            <person name="Niang G."/>
            <person name="Scheremetjew M."/>
            <person name="Finn R."/>
            <person name="Kale V."/>
            <person name="Holt S."/>
            <person name="Cochrane G."/>
            <person name="Meng A."/>
            <person name="Brown T."/>
            <person name="Cohen L."/>
        </authorList>
    </citation>
    <scope>NUCLEOTIDE SEQUENCE</scope>
    <source>
        <strain evidence="5">CCMP 410</strain>
    </source>
</reference>
<dbReference type="Gene3D" id="1.25.40.10">
    <property type="entry name" value="Tetratricopeptide repeat domain"/>
    <property type="match status" value="4"/>
</dbReference>
<feature type="repeat" description="PPR" evidence="2">
    <location>
        <begin position="606"/>
        <end position="636"/>
    </location>
</feature>
<evidence type="ECO:0000256" key="1">
    <source>
        <dbReference type="ARBA" id="ARBA00022737"/>
    </source>
</evidence>
<keyword evidence="3" id="KW-0175">Coiled coil</keyword>
<evidence type="ECO:0000256" key="2">
    <source>
        <dbReference type="PROSITE-ProRule" id="PRU00708"/>
    </source>
</evidence>
<dbReference type="Pfam" id="PF13041">
    <property type="entry name" value="PPR_2"/>
    <property type="match status" value="1"/>
</dbReference>
<dbReference type="PANTHER" id="PTHR47942">
    <property type="entry name" value="TETRATRICOPEPTIDE REPEAT (TPR)-LIKE SUPERFAMILY PROTEIN-RELATED"/>
    <property type="match status" value="1"/>
</dbReference>
<evidence type="ECO:0000313" key="5">
    <source>
        <dbReference type="EMBL" id="CAD9279501.1"/>
    </source>
</evidence>
<dbReference type="Pfam" id="PF01535">
    <property type="entry name" value="PPR"/>
    <property type="match status" value="2"/>
</dbReference>
<dbReference type="InterPro" id="IPR051222">
    <property type="entry name" value="PPR/CCM1_RNA-binding"/>
</dbReference>
<proteinExistence type="predicted"/>
<feature type="repeat" description="PPR" evidence="2">
    <location>
        <begin position="283"/>
        <end position="317"/>
    </location>
</feature>
<organism evidence="5">
    <name type="scientific">Grammatophora oceanica</name>
    <dbReference type="NCBI Taxonomy" id="210454"/>
    <lineage>
        <taxon>Eukaryota</taxon>
        <taxon>Sar</taxon>
        <taxon>Stramenopiles</taxon>
        <taxon>Ochrophyta</taxon>
        <taxon>Bacillariophyta</taxon>
        <taxon>Fragilariophyceae</taxon>
        <taxon>Fragilariophycidae</taxon>
        <taxon>Rhabdonematales</taxon>
        <taxon>Grammatophoraceae</taxon>
        <taxon>Grammatophora</taxon>
    </lineage>
</organism>
<name>A0A7S1Y3L4_9STRA</name>
<feature type="coiled-coil region" evidence="3">
    <location>
        <begin position="730"/>
        <end position="757"/>
    </location>
</feature>
<dbReference type="InterPro" id="IPR011990">
    <property type="entry name" value="TPR-like_helical_dom_sf"/>
</dbReference>
<evidence type="ECO:0000256" key="3">
    <source>
        <dbReference type="SAM" id="Coils"/>
    </source>
</evidence>